<dbReference type="InterPro" id="IPR012556">
    <property type="entry name" value="Entericidin"/>
</dbReference>
<reference evidence="8 9" key="1">
    <citation type="submission" date="2015-09" db="EMBL/GenBank/DDBJ databases">
        <title>Complete genome sequence of Defluviimonas alba cai42t isolated from an oilfield in Xinjiang.</title>
        <authorList>
            <person name="Geng S."/>
            <person name="Pan X."/>
            <person name="Wu X."/>
        </authorList>
    </citation>
    <scope>NUCLEOTIDE SEQUENCE [LARGE SCALE GENOMIC DNA]</scope>
    <source>
        <strain evidence="9">cai42</strain>
    </source>
</reference>
<feature type="signal peptide" evidence="7">
    <location>
        <begin position="1"/>
        <end position="15"/>
    </location>
</feature>
<evidence type="ECO:0000256" key="6">
    <source>
        <dbReference type="ARBA" id="ARBA00023288"/>
    </source>
</evidence>
<evidence type="ECO:0000256" key="1">
    <source>
        <dbReference type="ARBA" id="ARBA00010296"/>
    </source>
</evidence>
<organism evidence="8 9">
    <name type="scientific">Frigidibacter mobilis</name>
    <dbReference type="NCBI Taxonomy" id="1335048"/>
    <lineage>
        <taxon>Bacteria</taxon>
        <taxon>Pseudomonadati</taxon>
        <taxon>Pseudomonadota</taxon>
        <taxon>Alphaproteobacteria</taxon>
        <taxon>Rhodobacterales</taxon>
        <taxon>Paracoccaceae</taxon>
        <taxon>Frigidibacter</taxon>
    </lineage>
</organism>
<dbReference type="Pfam" id="PF08085">
    <property type="entry name" value="Entericidin"/>
    <property type="match status" value="1"/>
</dbReference>
<evidence type="ECO:0000313" key="8">
    <source>
        <dbReference type="EMBL" id="AMY68117.1"/>
    </source>
</evidence>
<evidence type="ECO:0000256" key="3">
    <source>
        <dbReference type="ARBA" id="ARBA00022729"/>
    </source>
</evidence>
<dbReference type="AlphaFoldDB" id="A0A159Z049"/>
<evidence type="ECO:0000256" key="2">
    <source>
        <dbReference type="ARBA" id="ARBA00022475"/>
    </source>
</evidence>
<dbReference type="GO" id="GO:0016020">
    <property type="term" value="C:membrane"/>
    <property type="evidence" value="ECO:0007669"/>
    <property type="project" value="InterPro"/>
</dbReference>
<gene>
    <name evidence="8" type="ORF">AKL17_0858</name>
</gene>
<feature type="chain" id="PRO_5012362259" description="Entericidin EcnA/B family protein" evidence="7">
    <location>
        <begin position="16"/>
        <end position="45"/>
    </location>
</feature>
<dbReference type="KEGG" id="daa:AKL17_0858"/>
<dbReference type="EMBL" id="CP012661">
    <property type="protein sequence ID" value="AMY68117.1"/>
    <property type="molecule type" value="Genomic_DNA"/>
</dbReference>
<proteinExistence type="inferred from homology"/>
<comment type="similarity">
    <text evidence="1">Belongs to the EcnA/EcnB lipoprotein family.</text>
</comment>
<evidence type="ECO:0000313" key="9">
    <source>
        <dbReference type="Proteomes" id="UP000076128"/>
    </source>
</evidence>
<keyword evidence="5" id="KW-0564">Palmitate</keyword>
<name>A0A159Z049_9RHOB</name>
<dbReference type="PROSITE" id="PS51257">
    <property type="entry name" value="PROKAR_LIPOPROTEIN"/>
    <property type="match status" value="1"/>
</dbReference>
<dbReference type="RefSeq" id="WP_066818157.1">
    <property type="nucleotide sequence ID" value="NZ_CP012661.1"/>
</dbReference>
<evidence type="ECO:0000256" key="5">
    <source>
        <dbReference type="ARBA" id="ARBA00023139"/>
    </source>
</evidence>
<keyword evidence="2" id="KW-1003">Cell membrane</keyword>
<dbReference type="Proteomes" id="UP000076128">
    <property type="component" value="Chromosome"/>
</dbReference>
<sequence>MTRLAFAFLALASLAACETMQGAGRDIQNTGQALQSEAAQTQAQM</sequence>
<evidence type="ECO:0008006" key="10">
    <source>
        <dbReference type="Google" id="ProtNLM"/>
    </source>
</evidence>
<keyword evidence="3 7" id="KW-0732">Signal</keyword>
<evidence type="ECO:0000256" key="4">
    <source>
        <dbReference type="ARBA" id="ARBA00023136"/>
    </source>
</evidence>
<protein>
    <recommendedName>
        <fullName evidence="10">Entericidin EcnA/B family protein</fullName>
    </recommendedName>
</protein>
<keyword evidence="6" id="KW-0449">Lipoprotein</keyword>
<accession>A0A159Z049</accession>
<evidence type="ECO:0000256" key="7">
    <source>
        <dbReference type="SAM" id="SignalP"/>
    </source>
</evidence>
<keyword evidence="9" id="KW-1185">Reference proteome</keyword>
<keyword evidence="4" id="KW-0472">Membrane</keyword>
<dbReference type="GO" id="GO:0009636">
    <property type="term" value="P:response to toxic substance"/>
    <property type="evidence" value="ECO:0007669"/>
    <property type="project" value="InterPro"/>
</dbReference>